<dbReference type="EMBL" id="CP000300">
    <property type="protein sequence ID" value="ABE51929.1"/>
    <property type="molecule type" value="Genomic_DNA"/>
</dbReference>
<dbReference type="HOGENOM" id="CLU_094865_0_0_2"/>
<name>Q12X97_METBU</name>
<dbReference type="Proteomes" id="UP000001979">
    <property type="component" value="Chromosome"/>
</dbReference>
<dbReference type="AlphaFoldDB" id="Q12X97"/>
<gene>
    <name evidence="2" type="ordered locus">Mbur_0989</name>
</gene>
<dbReference type="Pfam" id="PF03167">
    <property type="entry name" value="UDG"/>
    <property type="match status" value="1"/>
</dbReference>
<dbReference type="STRING" id="259564.Mbur_0989"/>
<evidence type="ECO:0000259" key="1">
    <source>
        <dbReference type="Pfam" id="PF03167"/>
    </source>
</evidence>
<proteinExistence type="predicted"/>
<dbReference type="InterPro" id="IPR036895">
    <property type="entry name" value="Uracil-DNA_glycosylase-like_sf"/>
</dbReference>
<dbReference type="OrthoDB" id="134618at2157"/>
<reference evidence="3" key="1">
    <citation type="journal article" date="2009" name="ISME J.">
        <title>The genome sequence of the psychrophilic archaeon, Methanococcoides burtonii: the role of genome evolution in cold adaptation.</title>
        <authorList>
            <person name="Allen M.A."/>
            <person name="Lauro F.M."/>
            <person name="Williams T.J."/>
            <person name="Burg D."/>
            <person name="Siddiqui K.S."/>
            <person name="De Francisci D."/>
            <person name="Chong K.W."/>
            <person name="Pilak O."/>
            <person name="Chew H.H."/>
            <person name="De Maere M.Z."/>
            <person name="Ting L."/>
            <person name="Katrib M."/>
            <person name="Ng C."/>
            <person name="Sowers K.R."/>
            <person name="Galperin M.Y."/>
            <person name="Anderson I.J."/>
            <person name="Ivanova N."/>
            <person name="Dalin E."/>
            <person name="Martinez M."/>
            <person name="Lapidus A."/>
            <person name="Hauser L."/>
            <person name="Land M."/>
            <person name="Thomas T."/>
            <person name="Cavicchioli R."/>
        </authorList>
    </citation>
    <scope>NUCLEOTIDE SEQUENCE [LARGE SCALE GENOMIC DNA]</scope>
    <source>
        <strain evidence="3">DSM 6242 / NBRC 107633 / OCM 468 / ACE-M</strain>
    </source>
</reference>
<dbReference type="InterPro" id="IPR005122">
    <property type="entry name" value="Uracil-DNA_glycosylase-like"/>
</dbReference>
<keyword evidence="3" id="KW-1185">Reference proteome</keyword>
<dbReference type="RefSeq" id="WP_011499078.1">
    <property type="nucleotide sequence ID" value="NC_007955.1"/>
</dbReference>
<dbReference type="CDD" id="cd10032">
    <property type="entry name" value="UDG-F6_HDG"/>
    <property type="match status" value="1"/>
</dbReference>
<accession>Q12X97</accession>
<protein>
    <recommendedName>
        <fullName evidence="1">Uracil-DNA glycosylase-like domain-containing protein</fullName>
    </recommendedName>
</protein>
<sequence length="160" mass="18078">MVSLRSKGLDQIVNEETEILITGTFPSEKSRNQKQYYADSRNQFWNLMSFVLGIDLKKIEYNNRVSILKKHKIGLWDTIESCEIGGSSDKNICNPQYNDFSHLTQIKKIVCNGGKVEETCNKHCNVLDGVQVVRVLSSSSANNGAIGRPEEWKEAINILL</sequence>
<dbReference type="SUPFAM" id="SSF52141">
    <property type="entry name" value="Uracil-DNA glycosylase-like"/>
    <property type="match status" value="1"/>
</dbReference>
<dbReference type="InterPro" id="IPR026353">
    <property type="entry name" value="Hypoxan-DNA_Glyclase"/>
</dbReference>
<evidence type="ECO:0000313" key="2">
    <source>
        <dbReference type="EMBL" id="ABE51929.1"/>
    </source>
</evidence>
<dbReference type="Gene3D" id="3.40.470.10">
    <property type="entry name" value="Uracil-DNA glycosylase-like domain"/>
    <property type="match status" value="1"/>
</dbReference>
<dbReference type="NCBIfam" id="TIGR04274">
    <property type="entry name" value="hypoxanDNAglyco"/>
    <property type="match status" value="1"/>
</dbReference>
<feature type="domain" description="Uracil-DNA glycosylase-like" evidence="1">
    <location>
        <begin position="13"/>
        <end position="145"/>
    </location>
</feature>
<evidence type="ECO:0000313" key="3">
    <source>
        <dbReference type="Proteomes" id="UP000001979"/>
    </source>
</evidence>
<dbReference type="GeneID" id="3998094"/>
<dbReference type="KEGG" id="mbu:Mbur_0989"/>
<organism evidence="2 3">
    <name type="scientific">Methanococcoides burtonii (strain DSM 6242 / NBRC 107633 / OCM 468 / ACE-M)</name>
    <dbReference type="NCBI Taxonomy" id="259564"/>
    <lineage>
        <taxon>Archaea</taxon>
        <taxon>Methanobacteriati</taxon>
        <taxon>Methanobacteriota</taxon>
        <taxon>Stenosarchaea group</taxon>
        <taxon>Methanomicrobia</taxon>
        <taxon>Methanosarcinales</taxon>
        <taxon>Methanosarcinaceae</taxon>
        <taxon>Methanococcoides</taxon>
    </lineage>
</organism>